<name>A0ABR3D0H4_NEUIN</name>
<comment type="caution">
    <text evidence="2">The sequence shown here is derived from an EMBL/GenBank/DDBJ whole genome shotgun (WGS) entry which is preliminary data.</text>
</comment>
<evidence type="ECO:0000256" key="1">
    <source>
        <dbReference type="SAM" id="MobiDB-lite"/>
    </source>
</evidence>
<feature type="region of interest" description="Disordered" evidence="1">
    <location>
        <begin position="253"/>
        <end position="275"/>
    </location>
</feature>
<evidence type="ECO:0000313" key="3">
    <source>
        <dbReference type="Proteomes" id="UP001451303"/>
    </source>
</evidence>
<protein>
    <submittedName>
        <fullName evidence="2">Uncharacterized protein</fullName>
    </submittedName>
</protein>
<dbReference type="Proteomes" id="UP001451303">
    <property type="component" value="Unassembled WGS sequence"/>
</dbReference>
<proteinExistence type="predicted"/>
<organism evidence="2 3">
    <name type="scientific">Neurospora intermedia</name>
    <dbReference type="NCBI Taxonomy" id="5142"/>
    <lineage>
        <taxon>Eukaryota</taxon>
        <taxon>Fungi</taxon>
        <taxon>Dikarya</taxon>
        <taxon>Ascomycota</taxon>
        <taxon>Pezizomycotina</taxon>
        <taxon>Sordariomycetes</taxon>
        <taxon>Sordariomycetidae</taxon>
        <taxon>Sordariales</taxon>
        <taxon>Sordariaceae</taxon>
        <taxon>Neurospora</taxon>
    </lineage>
</organism>
<keyword evidence="3" id="KW-1185">Reference proteome</keyword>
<dbReference type="EMBL" id="JAVLET010000013">
    <property type="protein sequence ID" value="KAL0466186.1"/>
    <property type="molecule type" value="Genomic_DNA"/>
</dbReference>
<reference evidence="2 3" key="1">
    <citation type="submission" date="2023-09" db="EMBL/GenBank/DDBJ databases">
        <title>Multi-omics analysis of a traditional fermented food reveals byproduct-associated fungal strains for waste-to-food upcycling.</title>
        <authorList>
            <consortium name="Lawrence Berkeley National Laboratory"/>
            <person name="Rekdal V.M."/>
            <person name="Villalobos-Escobedo J.M."/>
            <person name="Rodriguez-Valeron N."/>
            <person name="Garcia M.O."/>
            <person name="Vasquez D.P."/>
            <person name="Damayanti I."/>
            <person name="Sorensen P.M."/>
            <person name="Baidoo E.E."/>
            <person name="De Carvalho A.C."/>
            <person name="Riley R."/>
            <person name="Lipzen A."/>
            <person name="He G."/>
            <person name="Yan M."/>
            <person name="Haridas S."/>
            <person name="Daum C."/>
            <person name="Yoshinaga Y."/>
            <person name="Ng V."/>
            <person name="Grigoriev I.V."/>
            <person name="Munk R."/>
            <person name="Nuraida L."/>
            <person name="Wijaya C.H."/>
            <person name="Morales P.-C."/>
            <person name="Keasling J.D."/>
        </authorList>
    </citation>
    <scope>NUCLEOTIDE SEQUENCE [LARGE SCALE GENOMIC DNA]</scope>
    <source>
        <strain evidence="2 3">FGSC 2613</strain>
    </source>
</reference>
<gene>
    <name evidence="2" type="ORF">QR685DRAFT_106388</name>
</gene>
<evidence type="ECO:0000313" key="2">
    <source>
        <dbReference type="EMBL" id="KAL0466186.1"/>
    </source>
</evidence>
<accession>A0ABR3D0H4</accession>
<sequence length="305" mass="34384">MDAVPLFLPRLGCRFQVRLCHGRLYFLAPEEAPDPLLDWLEPEVPLEKPEPPDVCEEDHLSPADWASQNTEWICRAPSQPIHLIVPQQLSCFYAIVGVCCRSTDLEPHHCSKSTHIQYLEAKAIPRGMETILLRSKVLQDNTCGELRSDSRASVASLSARCQRTPTSQGRTKQPTISLPVEIPYEPDARARLGLQEALSLRGSRRVTHYLERAKKEDRQHDFCLNEEYMLLGRREADVTNIFVQYGLRTRHVHHKNGQPTSSGPAGMKPGTSTDLGSPWLPGPAWPLTWIDVTKGVGFFHSKTYC</sequence>